<keyword evidence="3" id="KW-1185">Reference proteome</keyword>
<keyword evidence="2" id="KW-0378">Hydrolase</keyword>
<dbReference type="Gene3D" id="2.30.40.10">
    <property type="entry name" value="Urease, subunit C, domain 1"/>
    <property type="match status" value="1"/>
</dbReference>
<dbReference type="InterPro" id="IPR032466">
    <property type="entry name" value="Metal_Hydrolase"/>
</dbReference>
<organism evidence="2 3">
    <name type="scientific">Chitinophaga parva</name>
    <dbReference type="NCBI Taxonomy" id="2169414"/>
    <lineage>
        <taxon>Bacteria</taxon>
        <taxon>Pseudomonadati</taxon>
        <taxon>Bacteroidota</taxon>
        <taxon>Chitinophagia</taxon>
        <taxon>Chitinophagales</taxon>
        <taxon>Chitinophagaceae</taxon>
        <taxon>Chitinophaga</taxon>
    </lineage>
</organism>
<dbReference type="GO" id="GO:0016810">
    <property type="term" value="F:hydrolase activity, acting on carbon-nitrogen (but not peptide) bonds"/>
    <property type="evidence" value="ECO:0007669"/>
    <property type="project" value="InterPro"/>
</dbReference>
<evidence type="ECO:0000313" key="3">
    <source>
        <dbReference type="Proteomes" id="UP000244450"/>
    </source>
</evidence>
<dbReference type="PANTHER" id="PTHR43135:SF3">
    <property type="entry name" value="ALPHA-D-RIBOSE 1-METHYLPHOSPHONATE 5-TRIPHOSPHATE DIPHOSPHATASE"/>
    <property type="match status" value="1"/>
</dbReference>
<dbReference type="OrthoDB" id="9797498at2"/>
<dbReference type="InterPro" id="IPR011059">
    <property type="entry name" value="Metal-dep_hydrolase_composite"/>
</dbReference>
<dbReference type="EMBL" id="QCYK01000001">
    <property type="protein sequence ID" value="PUZ28509.1"/>
    <property type="molecule type" value="Genomic_DNA"/>
</dbReference>
<dbReference type="Pfam" id="PF01979">
    <property type="entry name" value="Amidohydro_1"/>
    <property type="match status" value="1"/>
</dbReference>
<evidence type="ECO:0000313" key="2">
    <source>
        <dbReference type="EMBL" id="PUZ28509.1"/>
    </source>
</evidence>
<dbReference type="InterPro" id="IPR006680">
    <property type="entry name" value="Amidohydro-rel"/>
</dbReference>
<reference evidence="2 3" key="1">
    <citation type="submission" date="2018-04" db="EMBL/GenBank/DDBJ databases">
        <title>Chitinophaga fuyangensis sp. nov., isolated from soil in a chemical factory.</title>
        <authorList>
            <person name="Chen K."/>
        </authorList>
    </citation>
    <scope>NUCLEOTIDE SEQUENCE [LARGE SCALE GENOMIC DNA]</scope>
    <source>
        <strain evidence="2 3">LY-1</strain>
    </source>
</reference>
<dbReference type="Proteomes" id="UP000244450">
    <property type="component" value="Unassembled WGS sequence"/>
</dbReference>
<protein>
    <submittedName>
        <fullName evidence="2">Amidohydrolase</fullName>
    </submittedName>
</protein>
<dbReference type="SUPFAM" id="SSF51556">
    <property type="entry name" value="Metallo-dependent hydrolases"/>
    <property type="match status" value="1"/>
</dbReference>
<name>A0A2T7BLI9_9BACT</name>
<dbReference type="SUPFAM" id="SSF51338">
    <property type="entry name" value="Composite domain of metallo-dependent hydrolases"/>
    <property type="match status" value="1"/>
</dbReference>
<feature type="domain" description="Amidohydrolase-related" evidence="1">
    <location>
        <begin position="100"/>
        <end position="461"/>
    </location>
</feature>
<dbReference type="Gene3D" id="3.20.20.140">
    <property type="entry name" value="Metal-dependent hydrolases"/>
    <property type="match status" value="1"/>
</dbReference>
<accession>A0A2T7BLI9</accession>
<dbReference type="InterPro" id="IPR051781">
    <property type="entry name" value="Metallo-dep_Hydrolase"/>
</dbReference>
<gene>
    <name evidence="2" type="ORF">DCC81_03220</name>
</gene>
<dbReference type="AlphaFoldDB" id="A0A2T7BLI9"/>
<proteinExistence type="predicted"/>
<dbReference type="PANTHER" id="PTHR43135">
    <property type="entry name" value="ALPHA-D-RIBOSE 1-METHYLPHOSPHONATE 5-TRIPHOSPHATE DIPHOSPHATASE"/>
    <property type="match status" value="1"/>
</dbReference>
<evidence type="ECO:0000259" key="1">
    <source>
        <dbReference type="Pfam" id="PF01979"/>
    </source>
</evidence>
<comment type="caution">
    <text evidence="2">The sequence shown here is derived from an EMBL/GenBank/DDBJ whole genome shotgun (WGS) entry which is preliminary data.</text>
</comment>
<sequence length="466" mass="50302">MPGWRVFCGLTANNIPAMRPFLFYAAVLLLCCAACQQPSTTSGSDKLTVIKGVTLIDGNGGDPMAHVALVFRGDEITAILKEGKDSLPAGATIIDATGKTVMPTLINAHGHLGLLKDTTAVAQNYTPENIVRQLKQYAAYGVGAVLSLGTDQEAIWALRDSSRAGKVPGAVIYTAGYGFGVLNGGPPASFASKVFRPRTPEEAAAAMKQLAPHKPDYVKMWVDDFNGSMPKMTAAIYDTIIKCAHAHGLHVAAHVYYLEDARRLIDNGVDVIAHSIRDKEVSDTLVEAMRSKGVYYIPTLTLDQYSFAYATDSVPWINDPFFKNSLEPGVYEMLTSAAYKAKAKKDKDLQKKIYAFHTAMVNVRKMHAAGVKVCMGTDSGAQLARTQGYSEHLELELMVLAGLTPLQAITCATKNGAAMLHVENETGTLEPGKKASFIILDKNPADNIKNTHTIAQVWINGVQQAR</sequence>